<dbReference type="RefSeq" id="WP_146402293.1">
    <property type="nucleotide sequence ID" value="NZ_SJPQ01000004.1"/>
</dbReference>
<proteinExistence type="predicted"/>
<name>A0A5C5ZHA2_9BACT</name>
<comment type="caution">
    <text evidence="2">The sequence shown here is derived from an EMBL/GenBank/DDBJ whole genome shotgun (WGS) entry which is preliminary data.</text>
</comment>
<evidence type="ECO:0000313" key="3">
    <source>
        <dbReference type="Proteomes" id="UP000315440"/>
    </source>
</evidence>
<sequence length="245" mass="25951" precursor="true">MFSSFRGAVRPIAFACLLLTARGAWAHGDITLFDAAGQVGVGLIDVGEGVFEPGERVFEALLSPKLIASFPFDFDSDEPGFDVPDGALPANEPIVLTVKSLTYWDGVGEPLFAPAAGTTFGFDTDPSFATDADGGLHDHALFGLNGAAPDGVYVGEFTAAVAGLEESDPVFMVMLKDALLTKSSLEDFEEALEQYEEGGAEPVIGGKNFAFYEEAVESVEASLVPEPASFVLVTFAFLASCFRRR</sequence>
<evidence type="ECO:0000313" key="2">
    <source>
        <dbReference type="EMBL" id="TWT86500.1"/>
    </source>
</evidence>
<protein>
    <recommendedName>
        <fullName evidence="4">PEP-CTERM protein-sorting domain-containing protein</fullName>
    </recommendedName>
</protein>
<feature type="chain" id="PRO_5023056363" description="PEP-CTERM protein-sorting domain-containing protein" evidence="1">
    <location>
        <begin position="27"/>
        <end position="245"/>
    </location>
</feature>
<reference evidence="2 3" key="1">
    <citation type="submission" date="2019-02" db="EMBL/GenBank/DDBJ databases">
        <title>Deep-cultivation of Planctomycetes and their phenomic and genomic characterization uncovers novel biology.</title>
        <authorList>
            <person name="Wiegand S."/>
            <person name="Jogler M."/>
            <person name="Boedeker C."/>
            <person name="Pinto D."/>
            <person name="Vollmers J."/>
            <person name="Rivas-Marin E."/>
            <person name="Kohn T."/>
            <person name="Peeters S.H."/>
            <person name="Heuer A."/>
            <person name="Rast P."/>
            <person name="Oberbeckmann S."/>
            <person name="Bunk B."/>
            <person name="Jeske O."/>
            <person name="Meyerdierks A."/>
            <person name="Storesund J.E."/>
            <person name="Kallscheuer N."/>
            <person name="Luecker S."/>
            <person name="Lage O.M."/>
            <person name="Pohl T."/>
            <person name="Merkel B.J."/>
            <person name="Hornburger P."/>
            <person name="Mueller R.-W."/>
            <person name="Bruemmer F."/>
            <person name="Labrenz M."/>
            <person name="Spormann A.M."/>
            <person name="Op Den Camp H."/>
            <person name="Overmann J."/>
            <person name="Amann R."/>
            <person name="Jetten M.S.M."/>
            <person name="Mascher T."/>
            <person name="Medema M.H."/>
            <person name="Devos D.P."/>
            <person name="Kaster A.-K."/>
            <person name="Ovreas L."/>
            <person name="Rohde M."/>
            <person name="Galperin M.Y."/>
            <person name="Jogler C."/>
        </authorList>
    </citation>
    <scope>NUCLEOTIDE SEQUENCE [LARGE SCALE GENOMIC DNA]</scope>
    <source>
        <strain evidence="2 3">Mal64</strain>
    </source>
</reference>
<accession>A0A5C5ZHA2</accession>
<evidence type="ECO:0008006" key="4">
    <source>
        <dbReference type="Google" id="ProtNLM"/>
    </source>
</evidence>
<dbReference type="Proteomes" id="UP000315440">
    <property type="component" value="Unassembled WGS sequence"/>
</dbReference>
<evidence type="ECO:0000256" key="1">
    <source>
        <dbReference type="SAM" id="SignalP"/>
    </source>
</evidence>
<feature type="signal peptide" evidence="1">
    <location>
        <begin position="1"/>
        <end position="26"/>
    </location>
</feature>
<organism evidence="2 3">
    <name type="scientific">Pseudobythopirellula maris</name>
    <dbReference type="NCBI Taxonomy" id="2527991"/>
    <lineage>
        <taxon>Bacteria</taxon>
        <taxon>Pseudomonadati</taxon>
        <taxon>Planctomycetota</taxon>
        <taxon>Planctomycetia</taxon>
        <taxon>Pirellulales</taxon>
        <taxon>Lacipirellulaceae</taxon>
        <taxon>Pseudobythopirellula</taxon>
    </lineage>
</organism>
<dbReference type="AlphaFoldDB" id="A0A5C5ZHA2"/>
<keyword evidence="3" id="KW-1185">Reference proteome</keyword>
<gene>
    <name evidence="2" type="ORF">Mal64_33260</name>
</gene>
<keyword evidence="1" id="KW-0732">Signal</keyword>
<dbReference type="OrthoDB" id="275588at2"/>
<dbReference type="EMBL" id="SJPQ01000004">
    <property type="protein sequence ID" value="TWT86500.1"/>
    <property type="molecule type" value="Genomic_DNA"/>
</dbReference>